<reference evidence="1 2" key="1">
    <citation type="submission" date="2020-03" db="EMBL/GenBank/DDBJ databases">
        <title>Genomic Encyclopedia of Type Strains, Phase IV (KMG-IV): sequencing the most valuable type-strain genomes for metagenomic binning, comparative biology and taxonomic classification.</title>
        <authorList>
            <person name="Goeker M."/>
        </authorList>
    </citation>
    <scope>NUCLEOTIDE SEQUENCE [LARGE SCALE GENOMIC DNA]</scope>
    <source>
        <strain evidence="1 2">DSM 7225</strain>
    </source>
</reference>
<dbReference type="GO" id="GO:0003677">
    <property type="term" value="F:DNA binding"/>
    <property type="evidence" value="ECO:0007669"/>
    <property type="project" value="InterPro"/>
</dbReference>
<dbReference type="EMBL" id="JAATJB010000015">
    <property type="protein sequence ID" value="NJB99404.1"/>
    <property type="molecule type" value="Genomic_DNA"/>
</dbReference>
<evidence type="ECO:0000313" key="2">
    <source>
        <dbReference type="Proteomes" id="UP000531251"/>
    </source>
</evidence>
<organism evidence="1 2">
    <name type="scientific">Sphingomonas trueperi</name>
    <dbReference type="NCBI Taxonomy" id="53317"/>
    <lineage>
        <taxon>Bacteria</taxon>
        <taxon>Pseudomonadati</taxon>
        <taxon>Pseudomonadota</taxon>
        <taxon>Alphaproteobacteria</taxon>
        <taxon>Sphingomonadales</taxon>
        <taxon>Sphingomonadaceae</taxon>
        <taxon>Sphingomonas</taxon>
    </lineage>
</organism>
<proteinExistence type="predicted"/>
<dbReference type="SUPFAM" id="SSF46894">
    <property type="entry name" value="C-terminal effector domain of the bipartite response regulators"/>
    <property type="match status" value="1"/>
</dbReference>
<sequence>MSSPKPTLGFPTRTAAIEHLRTEGMTAAQIARKIGIDVKSVSALEASAARKRGTERPIRQAAPSTAKQHTVCADNDVLRALRPHAARRSLSVNALIRLLLATVADDDLVDALLDDGEAN</sequence>
<dbReference type="InterPro" id="IPR016032">
    <property type="entry name" value="Sig_transdc_resp-reg_C-effctor"/>
</dbReference>
<keyword evidence="2" id="KW-1185">Reference proteome</keyword>
<gene>
    <name evidence="1" type="ORF">GGR89_003745</name>
</gene>
<dbReference type="Proteomes" id="UP000531251">
    <property type="component" value="Unassembled WGS sequence"/>
</dbReference>
<dbReference type="RefSeq" id="WP_125977271.1">
    <property type="nucleotide sequence ID" value="NZ_BAAADY010000020.1"/>
</dbReference>
<dbReference type="AlphaFoldDB" id="A0A7X5Y1R0"/>
<comment type="caution">
    <text evidence="1">The sequence shown here is derived from an EMBL/GenBank/DDBJ whole genome shotgun (WGS) entry which is preliminary data.</text>
</comment>
<protein>
    <submittedName>
        <fullName evidence="1">Transcriptional regulator with XRE-family HTH domain</fullName>
    </submittedName>
</protein>
<dbReference type="GO" id="GO:0006355">
    <property type="term" value="P:regulation of DNA-templated transcription"/>
    <property type="evidence" value="ECO:0007669"/>
    <property type="project" value="InterPro"/>
</dbReference>
<accession>A0A7X5Y1R0</accession>
<name>A0A7X5Y1R0_9SPHN</name>
<evidence type="ECO:0000313" key="1">
    <source>
        <dbReference type="EMBL" id="NJB99404.1"/>
    </source>
</evidence>